<evidence type="ECO:0000256" key="1">
    <source>
        <dbReference type="SAM" id="Phobius"/>
    </source>
</evidence>
<sequence>MNNKTLHLITYSLVVVGALNWGLVGLLDFNLVNALFGSWPNVEKLVYVLVGASAVYDFAGHSKYCKYCGEKSEKKA</sequence>
<evidence type="ECO:0000313" key="3">
    <source>
        <dbReference type="Proteomes" id="UP000177698"/>
    </source>
</evidence>
<feature type="transmembrane region" description="Helical" evidence="1">
    <location>
        <begin position="6"/>
        <end position="27"/>
    </location>
</feature>
<protein>
    <recommendedName>
        <fullName evidence="4">DUF378 domain-containing protein</fullName>
    </recommendedName>
</protein>
<comment type="caution">
    <text evidence="2">The sequence shown here is derived from an EMBL/GenBank/DDBJ whole genome shotgun (WGS) entry which is preliminary data.</text>
</comment>
<evidence type="ECO:0000313" key="2">
    <source>
        <dbReference type="EMBL" id="OGK40657.1"/>
    </source>
</evidence>
<name>A0A1F7IBC5_9BACT</name>
<dbReference type="Pfam" id="PF04070">
    <property type="entry name" value="DUF378"/>
    <property type="match status" value="1"/>
</dbReference>
<proteinExistence type="predicted"/>
<keyword evidence="1" id="KW-0472">Membrane</keyword>
<organism evidence="2 3">
    <name type="scientific">Candidatus Roizmanbacteria bacterium RIFCSPLOWO2_01_FULL_37_12</name>
    <dbReference type="NCBI Taxonomy" id="1802056"/>
    <lineage>
        <taxon>Bacteria</taxon>
        <taxon>Candidatus Roizmaniibacteriota</taxon>
    </lineage>
</organism>
<evidence type="ECO:0008006" key="4">
    <source>
        <dbReference type="Google" id="ProtNLM"/>
    </source>
</evidence>
<dbReference type="PANTHER" id="PTHR37304:SF1">
    <property type="entry name" value="MEMBRANE PROTEIN"/>
    <property type="match status" value="1"/>
</dbReference>
<keyword evidence="1" id="KW-0812">Transmembrane</keyword>
<dbReference type="InterPro" id="IPR007211">
    <property type="entry name" value="DUF378"/>
</dbReference>
<accession>A0A1F7IBC5</accession>
<dbReference type="Proteomes" id="UP000177698">
    <property type="component" value="Unassembled WGS sequence"/>
</dbReference>
<keyword evidence="1" id="KW-1133">Transmembrane helix</keyword>
<dbReference type="EMBL" id="MGAG01000021">
    <property type="protein sequence ID" value="OGK40657.1"/>
    <property type="molecule type" value="Genomic_DNA"/>
</dbReference>
<gene>
    <name evidence="2" type="ORF">A2954_02105</name>
</gene>
<dbReference type="AlphaFoldDB" id="A0A1F7IBC5"/>
<dbReference type="PANTHER" id="PTHR37304">
    <property type="entry name" value="MEMBRANE PROTEIN-RELATED"/>
    <property type="match status" value="1"/>
</dbReference>
<reference evidence="2 3" key="1">
    <citation type="journal article" date="2016" name="Nat. Commun.">
        <title>Thousands of microbial genomes shed light on interconnected biogeochemical processes in an aquifer system.</title>
        <authorList>
            <person name="Anantharaman K."/>
            <person name="Brown C.T."/>
            <person name="Hug L.A."/>
            <person name="Sharon I."/>
            <person name="Castelle C.J."/>
            <person name="Probst A.J."/>
            <person name="Thomas B.C."/>
            <person name="Singh A."/>
            <person name="Wilkins M.J."/>
            <person name="Karaoz U."/>
            <person name="Brodie E.L."/>
            <person name="Williams K.H."/>
            <person name="Hubbard S.S."/>
            <person name="Banfield J.F."/>
        </authorList>
    </citation>
    <scope>NUCLEOTIDE SEQUENCE [LARGE SCALE GENOMIC DNA]</scope>
</reference>